<comment type="subcellular location">
    <subcellularLocation>
        <location evidence="8">Cytoplasm</location>
    </subcellularLocation>
</comment>
<comment type="cofactor">
    <cofactor evidence="8">
        <name>Mg(2+)</name>
        <dbReference type="ChEBI" id="CHEBI:18420"/>
    </cofactor>
    <text evidence="8">Binds 1 Mg(2+) ion per subunit.</text>
</comment>
<proteinExistence type="inferred from homology"/>
<feature type="binding site" description="in other chain" evidence="8">
    <location>
        <begin position="38"/>
        <end position="41"/>
    </location>
    <ligand>
        <name>IMP</name>
        <dbReference type="ChEBI" id="CHEBI:58053"/>
        <note>ligand shared between dimeric partners</note>
    </ligand>
</feature>
<feature type="binding site" description="in other chain" evidence="8">
    <location>
        <begin position="13"/>
        <end position="16"/>
    </location>
    <ligand>
        <name>IMP</name>
        <dbReference type="ChEBI" id="CHEBI:58053"/>
        <note>ligand shared between dimeric partners</note>
    </ligand>
</feature>
<comment type="subunit">
    <text evidence="1 8">Homodimer.</text>
</comment>
<comment type="function">
    <text evidence="8">Plays an important role in the de novo pathway of purine nucleotide biosynthesis. Catalyzes the first committed step in the biosynthesis of AMP from IMP.</text>
</comment>
<feature type="active site" description="Proton acceptor" evidence="8">
    <location>
        <position position="13"/>
    </location>
</feature>
<feature type="binding site" evidence="8">
    <location>
        <position position="306"/>
    </location>
    <ligand>
        <name>GTP</name>
        <dbReference type="ChEBI" id="CHEBI:37565"/>
    </ligand>
</feature>
<feature type="binding site" evidence="8">
    <location>
        <begin position="414"/>
        <end position="416"/>
    </location>
    <ligand>
        <name>GTP</name>
        <dbReference type="ChEBI" id="CHEBI:37565"/>
    </ligand>
</feature>
<dbReference type="Pfam" id="PF00709">
    <property type="entry name" value="Adenylsucc_synt"/>
    <property type="match status" value="1"/>
</dbReference>
<feature type="binding site" description="in other chain" evidence="8">
    <location>
        <position position="225"/>
    </location>
    <ligand>
        <name>IMP</name>
        <dbReference type="ChEBI" id="CHEBI:58053"/>
        <note>ligand shared between dimeric partners</note>
    </ligand>
</feature>
<comment type="pathway">
    <text evidence="8 10">Purine metabolism; AMP biosynthesis via de novo pathway; AMP from IMP: step 1/2.</text>
</comment>
<dbReference type="FunFam" id="3.90.170.10:FF:000001">
    <property type="entry name" value="Adenylosuccinate synthetase"/>
    <property type="match status" value="1"/>
</dbReference>
<feature type="binding site" evidence="8">
    <location>
        <begin position="12"/>
        <end position="18"/>
    </location>
    <ligand>
        <name>GTP</name>
        <dbReference type="ChEBI" id="CHEBI:37565"/>
    </ligand>
</feature>
<dbReference type="PROSITE" id="PS00513">
    <property type="entry name" value="ADENYLOSUCCIN_SYN_2"/>
    <property type="match status" value="1"/>
</dbReference>
<feature type="binding site" evidence="8">
    <location>
        <position position="13"/>
    </location>
    <ligand>
        <name>Mg(2+)</name>
        <dbReference type="ChEBI" id="CHEBI:18420"/>
    </ligand>
</feature>
<name>A0A512TPV3_CLOBU</name>
<dbReference type="InterPro" id="IPR027417">
    <property type="entry name" value="P-loop_NTPase"/>
</dbReference>
<keyword evidence="8" id="KW-0963">Cytoplasm</keyword>
<dbReference type="GO" id="GO:0005737">
    <property type="term" value="C:cytoplasm"/>
    <property type="evidence" value="ECO:0007669"/>
    <property type="project" value="UniProtKB-SubCell"/>
</dbReference>
<dbReference type="GO" id="GO:0044208">
    <property type="term" value="P:'de novo' AMP biosynthetic process"/>
    <property type="evidence" value="ECO:0007669"/>
    <property type="project" value="UniProtKB-UniRule"/>
</dbReference>
<keyword evidence="7 8" id="KW-0342">GTP-binding</keyword>
<feature type="binding site" evidence="8">
    <location>
        <begin position="300"/>
        <end position="306"/>
    </location>
    <ligand>
        <name>substrate</name>
    </ligand>
</feature>
<dbReference type="PROSITE" id="PS01266">
    <property type="entry name" value="ADENYLOSUCCIN_SYN_1"/>
    <property type="match status" value="1"/>
</dbReference>
<keyword evidence="6 8" id="KW-0460">Magnesium</keyword>
<dbReference type="PANTHER" id="PTHR11846">
    <property type="entry name" value="ADENYLOSUCCINATE SYNTHETASE"/>
    <property type="match status" value="1"/>
</dbReference>
<evidence type="ECO:0000256" key="5">
    <source>
        <dbReference type="ARBA" id="ARBA00022755"/>
    </source>
</evidence>
<feature type="binding site" evidence="8">
    <location>
        <position position="40"/>
    </location>
    <ligand>
        <name>Mg(2+)</name>
        <dbReference type="ChEBI" id="CHEBI:18420"/>
    </ligand>
</feature>
<dbReference type="GO" id="GO:0046040">
    <property type="term" value="P:IMP metabolic process"/>
    <property type="evidence" value="ECO:0007669"/>
    <property type="project" value="TreeGrafter"/>
</dbReference>
<dbReference type="CDD" id="cd03108">
    <property type="entry name" value="AdSS"/>
    <property type="match status" value="1"/>
</dbReference>
<keyword evidence="4 8" id="KW-0547">Nucleotide-binding</keyword>
<dbReference type="HAMAP" id="MF_00011">
    <property type="entry name" value="Adenylosucc_synth"/>
    <property type="match status" value="1"/>
</dbReference>
<dbReference type="InterPro" id="IPR042109">
    <property type="entry name" value="Adenylosuccinate_synth_dom1"/>
</dbReference>
<evidence type="ECO:0000313" key="12">
    <source>
        <dbReference type="Proteomes" id="UP000321089"/>
    </source>
</evidence>
<dbReference type="EC" id="6.3.4.4" evidence="8 10"/>
<dbReference type="SUPFAM" id="SSF52540">
    <property type="entry name" value="P-loop containing nucleoside triphosphate hydrolases"/>
    <property type="match status" value="1"/>
</dbReference>
<evidence type="ECO:0000256" key="2">
    <source>
        <dbReference type="ARBA" id="ARBA00022598"/>
    </source>
</evidence>
<dbReference type="EMBL" id="BKBC01000043">
    <property type="protein sequence ID" value="GEQ22236.1"/>
    <property type="molecule type" value="Genomic_DNA"/>
</dbReference>
<dbReference type="Gene3D" id="3.40.440.10">
    <property type="entry name" value="Adenylosuccinate Synthetase, subunit A, domain 1"/>
    <property type="match status" value="1"/>
</dbReference>
<evidence type="ECO:0000256" key="6">
    <source>
        <dbReference type="ARBA" id="ARBA00022842"/>
    </source>
</evidence>
<evidence type="ECO:0000256" key="9">
    <source>
        <dbReference type="PROSITE-ProRule" id="PRU10134"/>
    </source>
</evidence>
<evidence type="ECO:0000256" key="8">
    <source>
        <dbReference type="HAMAP-Rule" id="MF_00011"/>
    </source>
</evidence>
<feature type="binding site" evidence="8">
    <location>
        <begin position="40"/>
        <end position="42"/>
    </location>
    <ligand>
        <name>GTP</name>
        <dbReference type="ChEBI" id="CHEBI:37565"/>
    </ligand>
</feature>
<dbReference type="Gene3D" id="1.10.300.10">
    <property type="entry name" value="Adenylosuccinate Synthetase, subunit A, domain 2"/>
    <property type="match status" value="1"/>
</dbReference>
<comment type="caution">
    <text evidence="11">The sequence shown here is derived from an EMBL/GenBank/DDBJ whole genome shotgun (WGS) entry which is preliminary data.</text>
</comment>
<dbReference type="AlphaFoldDB" id="A0A512TPV3"/>
<dbReference type="NCBIfam" id="NF002223">
    <property type="entry name" value="PRK01117.1"/>
    <property type="match status" value="1"/>
</dbReference>
<evidence type="ECO:0000256" key="1">
    <source>
        <dbReference type="ARBA" id="ARBA00011738"/>
    </source>
</evidence>
<dbReference type="InterPro" id="IPR033128">
    <property type="entry name" value="Adenylosuccin_syn_Lys_AS"/>
</dbReference>
<dbReference type="GO" id="GO:0005525">
    <property type="term" value="F:GTP binding"/>
    <property type="evidence" value="ECO:0007669"/>
    <property type="project" value="UniProtKB-UniRule"/>
</dbReference>
<dbReference type="UniPathway" id="UPA00075">
    <property type="reaction ID" value="UER00335"/>
</dbReference>
<comment type="similarity">
    <text evidence="8 10">Belongs to the adenylosuccinate synthetase family.</text>
</comment>
<dbReference type="GO" id="GO:0000287">
    <property type="term" value="F:magnesium ion binding"/>
    <property type="evidence" value="ECO:0007669"/>
    <property type="project" value="UniProtKB-UniRule"/>
</dbReference>
<dbReference type="RefSeq" id="WP_002582849.1">
    <property type="nucleotide sequence ID" value="NZ_BKBC01000043.1"/>
</dbReference>
<feature type="active site" description="Proton donor" evidence="8">
    <location>
        <position position="41"/>
    </location>
</feature>
<dbReference type="Gene3D" id="3.90.170.10">
    <property type="entry name" value="Adenylosuccinate Synthetase, subunit A, domain 3"/>
    <property type="match status" value="1"/>
</dbReference>
<evidence type="ECO:0000256" key="10">
    <source>
        <dbReference type="RuleBase" id="RU000520"/>
    </source>
</evidence>
<dbReference type="InterPro" id="IPR042111">
    <property type="entry name" value="Adenylosuccinate_synth_dom3"/>
</dbReference>
<evidence type="ECO:0000313" key="11">
    <source>
        <dbReference type="EMBL" id="GEQ22236.1"/>
    </source>
</evidence>
<sequence length="428" mass="47390">MSAFIVLGAQWGDEGKGKMTDYLAEEANVVVRFQGGNNAGHTVVVGDKEYKLHLIPSGILYEDKLNVIGNGVVVDPKALFEEIDYLEGVGVKVTPEKLIISDRAQLIMPYHKVLDKLKEQARGKNDIGTTGKGIGPCYTDKFERCGIRVCDLMHEDVFAEKLKENIEMKNAYITKVLGGEPVSFDEILKEYLEFAKKLRPFVQDTSVRVYNDIKADKTVLFEGAQGMLLDIDYGTYPYVTSSNTTAGGVANGVGIGPNMITNAVGITKAYTTRVGKGPFPTELLDETGDWIREKGHEYGVTTGRSRRCGWLDLVIVKTACRVSGLTSLAVTKIDTLAGLDKLRVCVGYKFNGEVIDYFPASLEDLAKCEPIYEEFEGWGEEVANARSYDELPENAKKYLKRIEEFTDTKISIVSVGPKRDQTMRVKSL</sequence>
<keyword evidence="3 8" id="KW-0479">Metal-binding</keyword>
<feature type="binding site" evidence="8">
    <location>
        <position position="144"/>
    </location>
    <ligand>
        <name>IMP</name>
        <dbReference type="ChEBI" id="CHEBI:58053"/>
        <note>ligand shared between dimeric partners</note>
    </ligand>
</feature>
<dbReference type="InterPro" id="IPR001114">
    <property type="entry name" value="Adenylosuccinate_synthetase"/>
</dbReference>
<evidence type="ECO:0000256" key="7">
    <source>
        <dbReference type="ARBA" id="ARBA00023134"/>
    </source>
</evidence>
<dbReference type="InterPro" id="IPR018220">
    <property type="entry name" value="Adenylosuccin_syn_GTP-bd"/>
</dbReference>
<dbReference type="InterPro" id="IPR042110">
    <property type="entry name" value="Adenylosuccinate_synth_dom2"/>
</dbReference>
<reference evidence="11 12" key="1">
    <citation type="submission" date="2019-07" db="EMBL/GenBank/DDBJ databases">
        <title>Whole genome shotgun sequence of Clostridium butyricum NBRC 3858.</title>
        <authorList>
            <person name="Hosoyama A."/>
            <person name="Uohara A."/>
            <person name="Ohji S."/>
            <person name="Ichikawa N."/>
        </authorList>
    </citation>
    <scope>NUCLEOTIDE SEQUENCE [LARGE SCALE GENOMIC DNA]</scope>
    <source>
        <strain evidence="11 12">NBRC 3858</strain>
    </source>
</reference>
<feature type="active site" evidence="9">
    <location>
        <position position="141"/>
    </location>
</feature>
<evidence type="ECO:0000256" key="4">
    <source>
        <dbReference type="ARBA" id="ARBA00022741"/>
    </source>
</evidence>
<keyword evidence="5 8" id="KW-0658">Purine biosynthesis</keyword>
<organism evidence="11 12">
    <name type="scientific">Clostridium butyricum</name>
    <dbReference type="NCBI Taxonomy" id="1492"/>
    <lineage>
        <taxon>Bacteria</taxon>
        <taxon>Bacillati</taxon>
        <taxon>Bacillota</taxon>
        <taxon>Clostridia</taxon>
        <taxon>Eubacteriales</taxon>
        <taxon>Clostridiaceae</taxon>
        <taxon>Clostridium</taxon>
    </lineage>
</organism>
<feature type="binding site" evidence="8">
    <location>
        <begin position="332"/>
        <end position="334"/>
    </location>
    <ligand>
        <name>GTP</name>
        <dbReference type="ChEBI" id="CHEBI:37565"/>
    </ligand>
</feature>
<comment type="catalytic activity">
    <reaction evidence="8 10">
        <text>IMP + L-aspartate + GTP = N(6)-(1,2-dicarboxyethyl)-AMP + GDP + phosphate + 2 H(+)</text>
        <dbReference type="Rhea" id="RHEA:15753"/>
        <dbReference type="ChEBI" id="CHEBI:15378"/>
        <dbReference type="ChEBI" id="CHEBI:29991"/>
        <dbReference type="ChEBI" id="CHEBI:37565"/>
        <dbReference type="ChEBI" id="CHEBI:43474"/>
        <dbReference type="ChEBI" id="CHEBI:57567"/>
        <dbReference type="ChEBI" id="CHEBI:58053"/>
        <dbReference type="ChEBI" id="CHEBI:58189"/>
        <dbReference type="EC" id="6.3.4.4"/>
    </reaction>
</comment>
<accession>A0A512TPV3</accession>
<dbReference type="FunFam" id="1.10.300.10:FF:000001">
    <property type="entry name" value="Adenylosuccinate synthetase"/>
    <property type="match status" value="1"/>
</dbReference>
<feature type="binding site" description="in other chain" evidence="8">
    <location>
        <position position="240"/>
    </location>
    <ligand>
        <name>IMP</name>
        <dbReference type="ChEBI" id="CHEBI:58053"/>
        <note>ligand shared between dimeric partners</note>
    </ligand>
</feature>
<dbReference type="GO" id="GO:0004019">
    <property type="term" value="F:adenylosuccinate synthase activity"/>
    <property type="evidence" value="ECO:0007669"/>
    <property type="project" value="UniProtKB-UniRule"/>
</dbReference>
<protein>
    <recommendedName>
        <fullName evidence="8 10">Adenylosuccinate synthetase</fullName>
        <shortName evidence="8">AMPSase</shortName>
        <shortName evidence="8">AdSS</shortName>
        <ecNumber evidence="8 10">6.3.4.4</ecNumber>
    </recommendedName>
    <alternativeName>
        <fullName evidence="8">IMP--aspartate ligase</fullName>
    </alternativeName>
</protein>
<dbReference type="SMART" id="SM00788">
    <property type="entry name" value="Adenylsucc_synt"/>
    <property type="match status" value="1"/>
</dbReference>
<feature type="binding site" description="in other chain" evidence="8">
    <location>
        <position position="130"/>
    </location>
    <ligand>
        <name>IMP</name>
        <dbReference type="ChEBI" id="CHEBI:58053"/>
        <note>ligand shared between dimeric partners</note>
    </ligand>
</feature>
<feature type="binding site" description="in other chain" evidence="8">
    <location>
        <position position="304"/>
    </location>
    <ligand>
        <name>IMP</name>
        <dbReference type="ChEBI" id="CHEBI:58053"/>
        <note>ligand shared between dimeric partners</note>
    </ligand>
</feature>
<evidence type="ECO:0000256" key="3">
    <source>
        <dbReference type="ARBA" id="ARBA00022723"/>
    </source>
</evidence>
<gene>
    <name evidence="8 11" type="primary">purA</name>
    <name evidence="11" type="ORF">CBU02nite_27420</name>
</gene>
<dbReference type="NCBIfam" id="TIGR00184">
    <property type="entry name" value="purA"/>
    <property type="match status" value="1"/>
</dbReference>
<keyword evidence="2 8" id="KW-0436">Ligase</keyword>
<dbReference type="Proteomes" id="UP000321089">
    <property type="component" value="Unassembled WGS sequence"/>
</dbReference>
<dbReference type="PANTHER" id="PTHR11846:SF0">
    <property type="entry name" value="ADENYLOSUCCINATE SYNTHETASE"/>
    <property type="match status" value="1"/>
</dbReference>